<evidence type="ECO:0000256" key="1">
    <source>
        <dbReference type="SAM" id="SignalP"/>
    </source>
</evidence>
<accession>A0A6M2E273</accession>
<feature type="chain" id="PRO_5027102713" evidence="1">
    <location>
        <begin position="18"/>
        <end position="86"/>
    </location>
</feature>
<dbReference type="AlphaFoldDB" id="A0A6M2E273"/>
<evidence type="ECO:0000313" key="2">
    <source>
        <dbReference type="EMBL" id="NOV50977.1"/>
    </source>
</evidence>
<reference evidence="2" key="1">
    <citation type="submission" date="2020-03" db="EMBL/GenBank/DDBJ databases">
        <title>Transcriptomic Profiling of the Digestive Tract of the Rat Flea, Xenopsylla cheopis, Following Blood Feeding and Infection with Yersinia pestis.</title>
        <authorList>
            <person name="Bland D.M."/>
            <person name="Martens C.A."/>
            <person name="Virtaneva K."/>
            <person name="Kanakabandi K."/>
            <person name="Long D."/>
            <person name="Rosenke R."/>
            <person name="Saturday G.A."/>
            <person name="Hoyt F.H."/>
            <person name="Bruno D.P."/>
            <person name="Ribeiro J.M.C."/>
            <person name="Hinnebusch J."/>
        </authorList>
    </citation>
    <scope>NUCLEOTIDE SEQUENCE</scope>
</reference>
<dbReference type="EMBL" id="GIIL01007251">
    <property type="protein sequence ID" value="NOV50977.1"/>
    <property type="molecule type" value="Transcribed_RNA"/>
</dbReference>
<protein>
    <submittedName>
        <fullName evidence="2">Putative secreted protein</fullName>
    </submittedName>
</protein>
<name>A0A6M2E273_XENCH</name>
<keyword evidence="1" id="KW-0732">Signal</keyword>
<organism evidence="2">
    <name type="scientific">Xenopsylla cheopis</name>
    <name type="common">Oriental rat flea</name>
    <name type="synonym">Pulex cheopis</name>
    <dbReference type="NCBI Taxonomy" id="163159"/>
    <lineage>
        <taxon>Eukaryota</taxon>
        <taxon>Metazoa</taxon>
        <taxon>Ecdysozoa</taxon>
        <taxon>Arthropoda</taxon>
        <taxon>Hexapoda</taxon>
        <taxon>Insecta</taxon>
        <taxon>Pterygota</taxon>
        <taxon>Neoptera</taxon>
        <taxon>Endopterygota</taxon>
        <taxon>Siphonaptera</taxon>
        <taxon>Pulicidae</taxon>
        <taxon>Xenopsyllinae</taxon>
        <taxon>Xenopsylla</taxon>
    </lineage>
</organism>
<feature type="signal peptide" evidence="1">
    <location>
        <begin position="1"/>
        <end position="17"/>
    </location>
</feature>
<proteinExistence type="predicted"/>
<sequence length="86" mass="10106">MKSINMVVLSVPACVSAILLRQQSFCIWPGFPHLKHDPRSYFDLGHFDALCPSSPQLKHFIPALYTTLYNSTRFLRSRYPRWLYFI</sequence>